<proteinExistence type="inferred from homology"/>
<dbReference type="PANTHER" id="PTHR46268">
    <property type="entry name" value="STRESS RESPONSE PROTEIN NHAX"/>
    <property type="match status" value="1"/>
</dbReference>
<dbReference type="CDD" id="cd00293">
    <property type="entry name" value="USP-like"/>
    <property type="match status" value="2"/>
</dbReference>
<evidence type="ECO:0000313" key="4">
    <source>
        <dbReference type="Proteomes" id="UP001364156"/>
    </source>
</evidence>
<sequence length="259" mass="28374">MKSIIVASDLSNRSRAALTRSVTLAASLGARLQIVHVVDGAMPTETAAKVKQDAETELSEQVKDDAKGRILDHKISVLIGDPIEEINAIVQNSDADLLVVGIHRRRVFMDQIRETTMEHLVRSSRLPVLLVVRDAEQDYAHVLGGVDLSSICAGALRKAYQIAPNAKWTLFHAHEVSFRQEAERDYATWKALSDLPPNLPAPVFVETSASDAVHDLMEKGDYDLLAIGAYTRSNIGRYVLGGFTSSLVRRPPCDLLVAP</sequence>
<evidence type="ECO:0000256" key="1">
    <source>
        <dbReference type="ARBA" id="ARBA00008791"/>
    </source>
</evidence>
<organism evidence="3 4">
    <name type="scientific">Roseovarius phycicola</name>
    <dbReference type="NCBI Taxonomy" id="3080976"/>
    <lineage>
        <taxon>Bacteria</taxon>
        <taxon>Pseudomonadati</taxon>
        <taxon>Pseudomonadota</taxon>
        <taxon>Alphaproteobacteria</taxon>
        <taxon>Rhodobacterales</taxon>
        <taxon>Roseobacteraceae</taxon>
        <taxon>Roseovarius</taxon>
    </lineage>
</organism>
<dbReference type="PANTHER" id="PTHR46268:SF6">
    <property type="entry name" value="UNIVERSAL STRESS PROTEIN UP12"/>
    <property type="match status" value="1"/>
</dbReference>
<feature type="domain" description="UspA" evidence="2">
    <location>
        <begin position="140"/>
        <end position="258"/>
    </location>
</feature>
<feature type="domain" description="UspA" evidence="2">
    <location>
        <begin position="1"/>
        <end position="131"/>
    </location>
</feature>
<reference evidence="3 4" key="1">
    <citation type="submission" date="2023-10" db="EMBL/GenBank/DDBJ databases">
        <title>Roseovarius strain S88 nov., isolated from a marine algae.</title>
        <authorList>
            <person name="Lee M.W."/>
            <person name="Lee J.K."/>
            <person name="Kim J.M."/>
            <person name="Choi D.G."/>
            <person name="Baek J.H."/>
            <person name="Bayburt H."/>
            <person name="Jung J.J."/>
            <person name="Han D.M."/>
            <person name="Jeon C.O."/>
        </authorList>
    </citation>
    <scope>NUCLEOTIDE SEQUENCE [LARGE SCALE GENOMIC DNA]</scope>
    <source>
        <strain evidence="3 4">S88</strain>
    </source>
</reference>
<keyword evidence="4" id="KW-1185">Reference proteome</keyword>
<dbReference type="InterPro" id="IPR006016">
    <property type="entry name" value="UspA"/>
</dbReference>
<evidence type="ECO:0000313" key="3">
    <source>
        <dbReference type="EMBL" id="WWR46987.1"/>
    </source>
</evidence>
<evidence type="ECO:0000259" key="2">
    <source>
        <dbReference type="Pfam" id="PF00582"/>
    </source>
</evidence>
<gene>
    <name evidence="3" type="ORF">RZ517_02010</name>
</gene>
<dbReference type="Pfam" id="PF00582">
    <property type="entry name" value="Usp"/>
    <property type="match status" value="2"/>
</dbReference>
<protein>
    <submittedName>
        <fullName evidence="3">Universal stress protein</fullName>
    </submittedName>
</protein>
<comment type="similarity">
    <text evidence="1">Belongs to the universal stress protein A family.</text>
</comment>
<dbReference type="InterPro" id="IPR006015">
    <property type="entry name" value="Universal_stress_UspA"/>
</dbReference>
<dbReference type="RefSeq" id="WP_338549828.1">
    <property type="nucleotide sequence ID" value="NZ_CP146069.1"/>
</dbReference>
<dbReference type="Proteomes" id="UP001364156">
    <property type="component" value="Chromosome"/>
</dbReference>
<accession>A0ABZ2HI54</accession>
<dbReference type="EMBL" id="CP146069">
    <property type="protein sequence ID" value="WWR46987.1"/>
    <property type="molecule type" value="Genomic_DNA"/>
</dbReference>
<dbReference type="Gene3D" id="3.40.50.12370">
    <property type="match status" value="1"/>
</dbReference>
<dbReference type="SUPFAM" id="SSF52402">
    <property type="entry name" value="Adenine nucleotide alpha hydrolases-like"/>
    <property type="match status" value="2"/>
</dbReference>
<name>A0ABZ2HI54_9RHOB</name>
<dbReference type="PRINTS" id="PR01438">
    <property type="entry name" value="UNVRSLSTRESS"/>
</dbReference>